<protein>
    <recommendedName>
        <fullName evidence="6">rRNA methyltransferase 2, mitochondrial</fullName>
    </recommendedName>
</protein>
<dbReference type="PANTHER" id="PTHR10920">
    <property type="entry name" value="RIBOSOMAL RNA METHYLTRANSFERASE"/>
    <property type="match status" value="1"/>
</dbReference>
<keyword evidence="10" id="KW-1185">Reference proteome</keyword>
<dbReference type="PIRSF" id="PIRSF005461">
    <property type="entry name" value="23S_rRNA_mtase"/>
    <property type="match status" value="1"/>
</dbReference>
<name>A0A423VXM0_9PEZI</name>
<keyword evidence="2" id="KW-0698">rRNA processing</keyword>
<gene>
    <name evidence="9" type="ORF">VMCG_07610</name>
</gene>
<keyword evidence="5 7" id="KW-0949">S-adenosyl-L-methionine</keyword>
<dbReference type="Proteomes" id="UP000283895">
    <property type="component" value="Unassembled WGS sequence"/>
</dbReference>
<reference evidence="9 10" key="1">
    <citation type="submission" date="2015-09" db="EMBL/GenBank/DDBJ databases">
        <title>Host preference determinants of Valsa canker pathogens revealed by comparative genomics.</title>
        <authorList>
            <person name="Yin Z."/>
            <person name="Huang L."/>
        </authorList>
    </citation>
    <scope>NUCLEOTIDE SEQUENCE [LARGE SCALE GENOMIC DNA]</scope>
    <source>
        <strain evidence="9 10">03-1</strain>
    </source>
</reference>
<keyword evidence="4" id="KW-0808">Transferase</keyword>
<evidence type="ECO:0000256" key="5">
    <source>
        <dbReference type="ARBA" id="ARBA00022691"/>
    </source>
</evidence>
<evidence type="ECO:0000256" key="2">
    <source>
        <dbReference type="ARBA" id="ARBA00022552"/>
    </source>
</evidence>
<dbReference type="SUPFAM" id="SSF53335">
    <property type="entry name" value="S-adenosyl-L-methionine-dependent methyltransferases"/>
    <property type="match status" value="1"/>
</dbReference>
<feature type="active site" description="Proton acceptor" evidence="7">
    <location>
        <position position="187"/>
    </location>
</feature>
<proteinExistence type="inferred from homology"/>
<comment type="similarity">
    <text evidence="1">Belongs to the class I-like SAM-binding methyltransferase superfamily. RNA methyltransferase RlmE family.</text>
</comment>
<dbReference type="OrthoDB" id="20105at2759"/>
<accession>A0A423VXM0</accession>
<keyword evidence="3" id="KW-0489">Methyltransferase</keyword>
<dbReference type="EMBL" id="LKEA01000035">
    <property type="protein sequence ID" value="ROV95742.1"/>
    <property type="molecule type" value="Genomic_DNA"/>
</dbReference>
<evidence type="ECO:0000256" key="3">
    <source>
        <dbReference type="ARBA" id="ARBA00022603"/>
    </source>
</evidence>
<dbReference type="GO" id="GO:0005739">
    <property type="term" value="C:mitochondrion"/>
    <property type="evidence" value="ECO:0007669"/>
    <property type="project" value="TreeGrafter"/>
</dbReference>
<comment type="caution">
    <text evidence="9">The sequence shown here is derived from an EMBL/GenBank/DDBJ whole genome shotgun (WGS) entry which is preliminary data.</text>
</comment>
<evidence type="ECO:0000259" key="8">
    <source>
        <dbReference type="Pfam" id="PF01728"/>
    </source>
</evidence>
<dbReference type="GO" id="GO:0008650">
    <property type="term" value="F:rRNA (uridine-2'-O-)-methyltransferase activity"/>
    <property type="evidence" value="ECO:0007669"/>
    <property type="project" value="TreeGrafter"/>
</dbReference>
<evidence type="ECO:0000256" key="4">
    <source>
        <dbReference type="ARBA" id="ARBA00022679"/>
    </source>
</evidence>
<feature type="domain" description="Ribosomal RNA methyltransferase FtsJ" evidence="8">
    <location>
        <begin position="28"/>
        <end position="230"/>
    </location>
</feature>
<evidence type="ECO:0000313" key="9">
    <source>
        <dbReference type="EMBL" id="ROV95742.1"/>
    </source>
</evidence>
<organism evidence="9 10">
    <name type="scientific">Cytospora schulzeri</name>
    <dbReference type="NCBI Taxonomy" id="448051"/>
    <lineage>
        <taxon>Eukaryota</taxon>
        <taxon>Fungi</taxon>
        <taxon>Dikarya</taxon>
        <taxon>Ascomycota</taxon>
        <taxon>Pezizomycotina</taxon>
        <taxon>Sordariomycetes</taxon>
        <taxon>Sordariomycetidae</taxon>
        <taxon>Diaporthales</taxon>
        <taxon>Cytosporaceae</taxon>
        <taxon>Cytospora</taxon>
    </lineage>
</organism>
<evidence type="ECO:0000256" key="7">
    <source>
        <dbReference type="PIRSR" id="PIRSR005461-1"/>
    </source>
</evidence>
<dbReference type="HAMAP" id="MF_01547">
    <property type="entry name" value="RNA_methyltr_E"/>
    <property type="match status" value="1"/>
</dbReference>
<dbReference type="InterPro" id="IPR050082">
    <property type="entry name" value="RNA_methyltr_RlmE"/>
</dbReference>
<dbReference type="AlphaFoldDB" id="A0A423VXM0"/>
<dbReference type="InterPro" id="IPR002877">
    <property type="entry name" value="RNA_MeTrfase_FtsJ_dom"/>
</dbReference>
<evidence type="ECO:0000313" key="10">
    <source>
        <dbReference type="Proteomes" id="UP000283895"/>
    </source>
</evidence>
<sequence length="242" mass="26467">MPASTNTQWHARQSRDQYARAAKVQGLKSRAAFKLLEMDVRYKLFRHGQTVVDLGYAPGSWSQVAAERTGPRGVVVGIDLIPAQPPKGVTSIQGDFLSPRVRGLVREVVGEQVRRRDGDGGAGAGGGLIGDRPSYIDMEKQASHDIEAAEEAAAAKEDPGRIVDDLCHAALIFASDTLKAGGHFVCKFYQGAEDKVLHKRLQKMFEKVHREKPESSRSDSKEAYFVALRRKGNVTLADIEVA</sequence>
<dbReference type="InterPro" id="IPR015507">
    <property type="entry name" value="rRNA-MeTfrase_E"/>
</dbReference>
<dbReference type="STRING" id="356882.A0A423VXM0"/>
<evidence type="ECO:0000256" key="6">
    <source>
        <dbReference type="ARBA" id="ARBA00041184"/>
    </source>
</evidence>
<dbReference type="PANTHER" id="PTHR10920:SF18">
    <property type="entry name" value="RRNA METHYLTRANSFERASE 2, MITOCHONDRIAL"/>
    <property type="match status" value="1"/>
</dbReference>
<evidence type="ECO:0000256" key="1">
    <source>
        <dbReference type="ARBA" id="ARBA00009258"/>
    </source>
</evidence>
<dbReference type="Gene3D" id="3.40.50.150">
    <property type="entry name" value="Vaccinia Virus protein VP39"/>
    <property type="match status" value="1"/>
</dbReference>
<dbReference type="Pfam" id="PF01728">
    <property type="entry name" value="FtsJ"/>
    <property type="match status" value="1"/>
</dbReference>
<dbReference type="InterPro" id="IPR029063">
    <property type="entry name" value="SAM-dependent_MTases_sf"/>
</dbReference>